<proteinExistence type="predicted"/>
<feature type="signal peptide" evidence="1">
    <location>
        <begin position="1"/>
        <end position="16"/>
    </location>
</feature>
<evidence type="ECO:0000256" key="1">
    <source>
        <dbReference type="SAM" id="SignalP"/>
    </source>
</evidence>
<name>A0A0C2WCX6_SERVB</name>
<reference evidence="3" key="2">
    <citation type="submission" date="2015-01" db="EMBL/GenBank/DDBJ databases">
        <title>Evolutionary Origins and Diversification of the Mycorrhizal Mutualists.</title>
        <authorList>
            <consortium name="DOE Joint Genome Institute"/>
            <consortium name="Mycorrhizal Genomics Consortium"/>
            <person name="Kohler A."/>
            <person name="Kuo A."/>
            <person name="Nagy L.G."/>
            <person name="Floudas D."/>
            <person name="Copeland A."/>
            <person name="Barry K.W."/>
            <person name="Cichocki N."/>
            <person name="Veneault-Fourrey C."/>
            <person name="LaButti K."/>
            <person name="Lindquist E.A."/>
            <person name="Lipzen A."/>
            <person name="Lundell T."/>
            <person name="Morin E."/>
            <person name="Murat C."/>
            <person name="Riley R."/>
            <person name="Ohm R."/>
            <person name="Sun H."/>
            <person name="Tunlid A."/>
            <person name="Henrissat B."/>
            <person name="Grigoriev I.V."/>
            <person name="Hibbett D.S."/>
            <person name="Martin F."/>
        </authorList>
    </citation>
    <scope>NUCLEOTIDE SEQUENCE [LARGE SCALE GENOMIC DNA]</scope>
    <source>
        <strain evidence="3">MAFF 305830</strain>
    </source>
</reference>
<keyword evidence="3" id="KW-1185">Reference proteome</keyword>
<dbReference type="HOGENOM" id="CLU_3107904_0_0_1"/>
<dbReference type="AlphaFoldDB" id="A0A0C2WCX6"/>
<sequence>MFAGTTLLALTARASAEAGAGAARGAAKTVVTAVKAAKIPKKRMINECNVS</sequence>
<evidence type="ECO:0000313" key="2">
    <source>
        <dbReference type="EMBL" id="KIM24313.1"/>
    </source>
</evidence>
<accession>A0A0C2WCX6</accession>
<protein>
    <submittedName>
        <fullName evidence="2">Uncharacterized protein</fullName>
    </submittedName>
</protein>
<dbReference type="Proteomes" id="UP000054097">
    <property type="component" value="Unassembled WGS sequence"/>
</dbReference>
<feature type="chain" id="PRO_5002157933" evidence="1">
    <location>
        <begin position="17"/>
        <end position="51"/>
    </location>
</feature>
<gene>
    <name evidence="2" type="ORF">M408DRAFT_331830</name>
</gene>
<reference evidence="2 3" key="1">
    <citation type="submission" date="2014-04" db="EMBL/GenBank/DDBJ databases">
        <authorList>
            <consortium name="DOE Joint Genome Institute"/>
            <person name="Kuo A."/>
            <person name="Zuccaro A."/>
            <person name="Kohler A."/>
            <person name="Nagy L.G."/>
            <person name="Floudas D."/>
            <person name="Copeland A."/>
            <person name="Barry K.W."/>
            <person name="Cichocki N."/>
            <person name="Veneault-Fourrey C."/>
            <person name="LaButti K."/>
            <person name="Lindquist E.A."/>
            <person name="Lipzen A."/>
            <person name="Lundell T."/>
            <person name="Morin E."/>
            <person name="Murat C."/>
            <person name="Sun H."/>
            <person name="Tunlid A."/>
            <person name="Henrissat B."/>
            <person name="Grigoriev I.V."/>
            <person name="Hibbett D.S."/>
            <person name="Martin F."/>
            <person name="Nordberg H.P."/>
            <person name="Cantor M.N."/>
            <person name="Hua S.X."/>
        </authorList>
    </citation>
    <scope>NUCLEOTIDE SEQUENCE [LARGE SCALE GENOMIC DNA]</scope>
    <source>
        <strain evidence="2 3">MAFF 305830</strain>
    </source>
</reference>
<keyword evidence="1" id="KW-0732">Signal</keyword>
<organism evidence="2 3">
    <name type="scientific">Serendipita vermifera MAFF 305830</name>
    <dbReference type="NCBI Taxonomy" id="933852"/>
    <lineage>
        <taxon>Eukaryota</taxon>
        <taxon>Fungi</taxon>
        <taxon>Dikarya</taxon>
        <taxon>Basidiomycota</taxon>
        <taxon>Agaricomycotina</taxon>
        <taxon>Agaricomycetes</taxon>
        <taxon>Sebacinales</taxon>
        <taxon>Serendipitaceae</taxon>
        <taxon>Serendipita</taxon>
    </lineage>
</organism>
<evidence type="ECO:0000313" key="3">
    <source>
        <dbReference type="Proteomes" id="UP000054097"/>
    </source>
</evidence>
<dbReference type="EMBL" id="KN824325">
    <property type="protein sequence ID" value="KIM24313.1"/>
    <property type="molecule type" value="Genomic_DNA"/>
</dbReference>